<proteinExistence type="predicted"/>
<sequence>MMLTLQVYIDQDRVSCKAASNNDQNDAQPSAAKFDRRFVWAGLGIDWKRPSKTVENHAKQLHRIFGSYRPQSPLFTRADNSRSVWICDLAIAS</sequence>
<dbReference type="AlphaFoldDB" id="A0AAW1X6J3"/>
<evidence type="ECO:0000313" key="1">
    <source>
        <dbReference type="EMBL" id="KAK9931664.1"/>
    </source>
</evidence>
<comment type="caution">
    <text evidence="1">The sequence shown here is derived from an EMBL/GenBank/DDBJ whole genome shotgun (WGS) entry which is preliminary data.</text>
</comment>
<keyword evidence="2" id="KW-1185">Reference proteome</keyword>
<name>A0AAW1X6J3_RUBAR</name>
<accession>A0AAW1X6J3</accession>
<protein>
    <submittedName>
        <fullName evidence="1">Uncharacterized protein</fullName>
    </submittedName>
</protein>
<evidence type="ECO:0000313" key="2">
    <source>
        <dbReference type="Proteomes" id="UP001457282"/>
    </source>
</evidence>
<reference evidence="1 2" key="1">
    <citation type="journal article" date="2023" name="G3 (Bethesda)">
        <title>A chromosome-length genome assembly and annotation of blackberry (Rubus argutus, cv. 'Hillquist').</title>
        <authorList>
            <person name="Bruna T."/>
            <person name="Aryal R."/>
            <person name="Dudchenko O."/>
            <person name="Sargent D.J."/>
            <person name="Mead D."/>
            <person name="Buti M."/>
            <person name="Cavallini A."/>
            <person name="Hytonen T."/>
            <person name="Andres J."/>
            <person name="Pham M."/>
            <person name="Weisz D."/>
            <person name="Mascagni F."/>
            <person name="Usai G."/>
            <person name="Natali L."/>
            <person name="Bassil N."/>
            <person name="Fernandez G.E."/>
            <person name="Lomsadze A."/>
            <person name="Armour M."/>
            <person name="Olukolu B."/>
            <person name="Poorten T."/>
            <person name="Britton C."/>
            <person name="Davik J."/>
            <person name="Ashrafi H."/>
            <person name="Aiden E.L."/>
            <person name="Borodovsky M."/>
            <person name="Worthington M."/>
        </authorList>
    </citation>
    <scope>NUCLEOTIDE SEQUENCE [LARGE SCALE GENOMIC DNA]</scope>
    <source>
        <strain evidence="1">PI 553951</strain>
    </source>
</reference>
<dbReference type="EMBL" id="JBEDUW010000004">
    <property type="protein sequence ID" value="KAK9931664.1"/>
    <property type="molecule type" value="Genomic_DNA"/>
</dbReference>
<organism evidence="1 2">
    <name type="scientific">Rubus argutus</name>
    <name type="common">Southern blackberry</name>
    <dbReference type="NCBI Taxonomy" id="59490"/>
    <lineage>
        <taxon>Eukaryota</taxon>
        <taxon>Viridiplantae</taxon>
        <taxon>Streptophyta</taxon>
        <taxon>Embryophyta</taxon>
        <taxon>Tracheophyta</taxon>
        <taxon>Spermatophyta</taxon>
        <taxon>Magnoliopsida</taxon>
        <taxon>eudicotyledons</taxon>
        <taxon>Gunneridae</taxon>
        <taxon>Pentapetalae</taxon>
        <taxon>rosids</taxon>
        <taxon>fabids</taxon>
        <taxon>Rosales</taxon>
        <taxon>Rosaceae</taxon>
        <taxon>Rosoideae</taxon>
        <taxon>Rosoideae incertae sedis</taxon>
        <taxon>Rubus</taxon>
    </lineage>
</organism>
<dbReference type="Proteomes" id="UP001457282">
    <property type="component" value="Unassembled WGS sequence"/>
</dbReference>
<gene>
    <name evidence="1" type="ORF">M0R45_018934</name>
</gene>